<sequence length="373" mass="42281">MTTVTTIYPTVIGAFQILFAILGTIFNCGAIVTVLSSRNLRSKGMYITIVVISFAGLLQSIYTNSVYARSHLDHAAFNNNPCPTLVSVAITDYVCLTVTMYCLVLLMLNHLIHQRSPNETRERNTGIIGTILICVLSVVVLIPVMITQSESECYIKYSFNLLVGLDVLEFFLPSFILCVAPFIHKIILKRRVMVPGGYFYQRSSVTHIIVAVFITVATTMPVTIYVLHFRRLGYPSTSTIWNTLLLRVLQMIYGGNIVVIPFSWLLDKEFRQSFLKMFKRKPKPDMTEMQTDYSNNAHQPDQVLDTNQPTRIRNTAPVTSNNAHQPTNTHQKYSISDHQQQVGQVRDTNQPTHASDLLQEQRTLTHTNHSTYM</sequence>
<feature type="transmembrane region" description="Helical" evidence="8">
    <location>
        <begin position="204"/>
        <end position="228"/>
    </location>
</feature>
<dbReference type="SUPFAM" id="SSF81321">
    <property type="entry name" value="Family A G protein-coupled receptor-like"/>
    <property type="match status" value="1"/>
</dbReference>
<evidence type="ECO:0000256" key="6">
    <source>
        <dbReference type="ARBA" id="ARBA00023224"/>
    </source>
</evidence>
<gene>
    <name evidence="9" type="ORF">SNE40_005166</name>
</gene>
<protein>
    <recommendedName>
        <fullName evidence="11">G-protein coupled receptors family 1 profile domain-containing protein</fullName>
    </recommendedName>
</protein>
<feature type="transmembrane region" description="Helical" evidence="8">
    <location>
        <begin position="44"/>
        <end position="65"/>
    </location>
</feature>
<keyword evidence="3" id="KW-0297">G-protein coupled receptor</keyword>
<evidence type="ECO:0000256" key="4">
    <source>
        <dbReference type="ARBA" id="ARBA00023170"/>
    </source>
</evidence>
<dbReference type="GO" id="GO:0005886">
    <property type="term" value="C:plasma membrane"/>
    <property type="evidence" value="ECO:0007669"/>
    <property type="project" value="UniProtKB-SubCell"/>
</dbReference>
<feature type="transmembrane region" description="Helical" evidence="8">
    <location>
        <begin position="248"/>
        <end position="266"/>
    </location>
</feature>
<dbReference type="Proteomes" id="UP001347796">
    <property type="component" value="Unassembled WGS sequence"/>
</dbReference>
<keyword evidence="8" id="KW-1133">Transmembrane helix</keyword>
<feature type="region of interest" description="Disordered" evidence="7">
    <location>
        <begin position="293"/>
        <end position="349"/>
    </location>
</feature>
<keyword evidence="8" id="KW-0812">Transmembrane</keyword>
<evidence type="ECO:0000256" key="2">
    <source>
        <dbReference type="ARBA" id="ARBA00022475"/>
    </source>
</evidence>
<feature type="transmembrane region" description="Helical" evidence="8">
    <location>
        <begin position="127"/>
        <end position="146"/>
    </location>
</feature>
<dbReference type="PANTHER" id="PTHR24246">
    <property type="entry name" value="OLFACTORY RECEPTOR AND ADENOSINE RECEPTOR"/>
    <property type="match status" value="1"/>
</dbReference>
<dbReference type="GO" id="GO:0004930">
    <property type="term" value="F:G protein-coupled receptor activity"/>
    <property type="evidence" value="ECO:0007669"/>
    <property type="project" value="UniProtKB-KW"/>
</dbReference>
<comment type="caution">
    <text evidence="9">The sequence shown here is derived from an EMBL/GenBank/DDBJ whole genome shotgun (WGS) entry which is preliminary data.</text>
</comment>
<dbReference type="Gene3D" id="1.20.1070.10">
    <property type="entry name" value="Rhodopsin 7-helix transmembrane proteins"/>
    <property type="match status" value="1"/>
</dbReference>
<keyword evidence="4" id="KW-0675">Receptor</keyword>
<proteinExistence type="predicted"/>
<keyword evidence="8" id="KW-0472">Membrane</keyword>
<evidence type="ECO:0000313" key="10">
    <source>
        <dbReference type="Proteomes" id="UP001347796"/>
    </source>
</evidence>
<evidence type="ECO:0000256" key="1">
    <source>
        <dbReference type="ARBA" id="ARBA00004651"/>
    </source>
</evidence>
<name>A0AAN8Q6J9_PATCE</name>
<dbReference type="AlphaFoldDB" id="A0AAN8Q6J9"/>
<feature type="transmembrane region" description="Helical" evidence="8">
    <location>
        <begin position="6"/>
        <end position="32"/>
    </location>
</feature>
<evidence type="ECO:0008006" key="11">
    <source>
        <dbReference type="Google" id="ProtNLM"/>
    </source>
</evidence>
<evidence type="ECO:0000256" key="5">
    <source>
        <dbReference type="ARBA" id="ARBA00023180"/>
    </source>
</evidence>
<keyword evidence="10" id="KW-1185">Reference proteome</keyword>
<dbReference type="PANTHER" id="PTHR24246:SF27">
    <property type="entry name" value="ADENOSINE RECEPTOR, ISOFORM A"/>
    <property type="match status" value="1"/>
</dbReference>
<evidence type="ECO:0000256" key="8">
    <source>
        <dbReference type="SAM" id="Phobius"/>
    </source>
</evidence>
<evidence type="ECO:0000256" key="3">
    <source>
        <dbReference type="ARBA" id="ARBA00023040"/>
    </source>
</evidence>
<keyword evidence="5" id="KW-0325">Glycoprotein</keyword>
<accession>A0AAN8Q6J9</accession>
<feature type="transmembrane region" description="Helical" evidence="8">
    <location>
        <begin position="158"/>
        <end position="183"/>
    </location>
</feature>
<organism evidence="9 10">
    <name type="scientific">Patella caerulea</name>
    <name type="common">Rayed Mediterranean limpet</name>
    <dbReference type="NCBI Taxonomy" id="87958"/>
    <lineage>
        <taxon>Eukaryota</taxon>
        <taxon>Metazoa</taxon>
        <taxon>Spiralia</taxon>
        <taxon>Lophotrochozoa</taxon>
        <taxon>Mollusca</taxon>
        <taxon>Gastropoda</taxon>
        <taxon>Patellogastropoda</taxon>
        <taxon>Patelloidea</taxon>
        <taxon>Patellidae</taxon>
        <taxon>Patella</taxon>
    </lineage>
</organism>
<dbReference type="EMBL" id="JAZGQO010000003">
    <property type="protein sequence ID" value="KAK6189128.1"/>
    <property type="molecule type" value="Genomic_DNA"/>
</dbReference>
<evidence type="ECO:0000256" key="7">
    <source>
        <dbReference type="SAM" id="MobiDB-lite"/>
    </source>
</evidence>
<comment type="subcellular location">
    <subcellularLocation>
        <location evidence="1">Cell membrane</location>
        <topology evidence="1">Multi-pass membrane protein</topology>
    </subcellularLocation>
</comment>
<feature type="transmembrane region" description="Helical" evidence="8">
    <location>
        <begin position="85"/>
        <end position="106"/>
    </location>
</feature>
<reference evidence="9 10" key="1">
    <citation type="submission" date="2024-01" db="EMBL/GenBank/DDBJ databases">
        <title>The genome of the rayed Mediterranean limpet Patella caerulea (Linnaeus, 1758).</title>
        <authorList>
            <person name="Anh-Thu Weber A."/>
            <person name="Halstead-Nussloch G."/>
        </authorList>
    </citation>
    <scope>NUCLEOTIDE SEQUENCE [LARGE SCALE GENOMIC DNA]</scope>
    <source>
        <strain evidence="9">AATW-2023a</strain>
        <tissue evidence="9">Whole specimen</tissue>
    </source>
</reference>
<keyword evidence="6" id="KW-0807">Transducer</keyword>
<keyword evidence="2" id="KW-1003">Cell membrane</keyword>
<evidence type="ECO:0000313" key="9">
    <source>
        <dbReference type="EMBL" id="KAK6189128.1"/>
    </source>
</evidence>